<evidence type="ECO:0000313" key="3">
    <source>
        <dbReference type="Proteomes" id="UP000515512"/>
    </source>
</evidence>
<evidence type="ECO:0000259" key="1">
    <source>
        <dbReference type="Pfam" id="PF01872"/>
    </source>
</evidence>
<dbReference type="EMBL" id="CP059399">
    <property type="protein sequence ID" value="QLY33793.1"/>
    <property type="molecule type" value="Genomic_DNA"/>
</dbReference>
<evidence type="ECO:0000313" key="2">
    <source>
        <dbReference type="EMBL" id="QLY33793.1"/>
    </source>
</evidence>
<reference evidence="2 3" key="1">
    <citation type="submission" date="2020-07" db="EMBL/GenBank/DDBJ databases">
        <authorList>
            <person name="Zhuang K."/>
            <person name="Ran Y."/>
        </authorList>
    </citation>
    <scope>NUCLEOTIDE SEQUENCE [LARGE SCALE GENOMIC DNA]</scope>
    <source>
        <strain evidence="2 3">WCH-YHL-001</strain>
    </source>
</reference>
<dbReference type="GO" id="GO:0008703">
    <property type="term" value="F:5-amino-6-(5-phosphoribosylamino)uracil reductase activity"/>
    <property type="evidence" value="ECO:0007669"/>
    <property type="project" value="InterPro"/>
</dbReference>
<name>A0A7D6VFF0_9NOCA</name>
<protein>
    <submittedName>
        <fullName evidence="2">Dihydrofolate reductase family protein</fullName>
    </submittedName>
</protein>
<dbReference type="SUPFAM" id="SSF53597">
    <property type="entry name" value="Dihydrofolate reductase-like"/>
    <property type="match status" value="1"/>
</dbReference>
<organism evidence="2 3">
    <name type="scientific">Nocardia huaxiensis</name>
    <dbReference type="NCBI Taxonomy" id="2755382"/>
    <lineage>
        <taxon>Bacteria</taxon>
        <taxon>Bacillati</taxon>
        <taxon>Actinomycetota</taxon>
        <taxon>Actinomycetes</taxon>
        <taxon>Mycobacteriales</taxon>
        <taxon>Nocardiaceae</taxon>
        <taxon>Nocardia</taxon>
    </lineage>
</organism>
<keyword evidence="3" id="KW-1185">Reference proteome</keyword>
<dbReference type="Gene3D" id="3.40.430.10">
    <property type="entry name" value="Dihydrofolate Reductase, subunit A"/>
    <property type="match status" value="1"/>
</dbReference>
<dbReference type="Proteomes" id="UP000515512">
    <property type="component" value="Chromosome"/>
</dbReference>
<dbReference type="KEGG" id="nhu:H0264_17525"/>
<proteinExistence type="predicted"/>
<dbReference type="Pfam" id="PF01872">
    <property type="entry name" value="RibD_C"/>
    <property type="match status" value="1"/>
</dbReference>
<dbReference type="GO" id="GO:0009231">
    <property type="term" value="P:riboflavin biosynthetic process"/>
    <property type="evidence" value="ECO:0007669"/>
    <property type="project" value="InterPro"/>
</dbReference>
<dbReference type="InterPro" id="IPR002734">
    <property type="entry name" value="RibDG_C"/>
</dbReference>
<feature type="domain" description="Bacterial bifunctional deaminase-reductase C-terminal" evidence="1">
    <location>
        <begin position="4"/>
        <end position="161"/>
    </location>
</feature>
<sequence length="179" mass="20126">MSNVVVVRHMSIDGVVAGQNWTGPFRDAQHARFQHGRLRDSRALLLGRASFEELARAWRSADRTDPLTACMDRIPKYVVTRTLERPHWNSIVLDGDVPEQVAKLRAEPGRDLLVHAGDRLVDELLAHDLVDEMQILIHPITLGAGRRHTGMPQGRWQLSATQIFASGTVALEYRPVRIS</sequence>
<gene>
    <name evidence="2" type="ORF">H0264_17525</name>
</gene>
<accession>A0A7D6VFF0</accession>
<dbReference type="AlphaFoldDB" id="A0A7D6VFF0"/>
<dbReference type="InterPro" id="IPR024072">
    <property type="entry name" value="DHFR-like_dom_sf"/>
</dbReference>